<name>A0A1Z5J5U8_FISSO</name>
<accession>A0A1Z5J5U8</accession>
<dbReference type="EMBL" id="BDSP01000001">
    <property type="protein sequence ID" value="GAX09208.1"/>
    <property type="molecule type" value="Genomic_DNA"/>
</dbReference>
<dbReference type="Proteomes" id="UP000198406">
    <property type="component" value="Unassembled WGS sequence"/>
</dbReference>
<dbReference type="InParanoid" id="A0A1Z5J5U8"/>
<keyword evidence="2" id="KW-1185">Reference proteome</keyword>
<evidence type="ECO:0000313" key="2">
    <source>
        <dbReference type="Proteomes" id="UP000198406"/>
    </source>
</evidence>
<reference evidence="1 2" key="1">
    <citation type="journal article" date="2015" name="Plant Cell">
        <title>Oil accumulation by the oleaginous diatom Fistulifera solaris as revealed by the genome and transcriptome.</title>
        <authorList>
            <person name="Tanaka T."/>
            <person name="Maeda Y."/>
            <person name="Veluchamy A."/>
            <person name="Tanaka M."/>
            <person name="Abida H."/>
            <person name="Marechal E."/>
            <person name="Bowler C."/>
            <person name="Muto M."/>
            <person name="Sunaga Y."/>
            <person name="Tanaka M."/>
            <person name="Yoshino T."/>
            <person name="Taniguchi T."/>
            <person name="Fukuda Y."/>
            <person name="Nemoto M."/>
            <person name="Matsumoto M."/>
            <person name="Wong P.S."/>
            <person name="Aburatani S."/>
            <person name="Fujibuchi W."/>
        </authorList>
    </citation>
    <scope>NUCLEOTIDE SEQUENCE [LARGE SCALE GENOMIC DNA]</scope>
    <source>
        <strain evidence="1 2">JPCC DA0580</strain>
    </source>
</reference>
<dbReference type="AlphaFoldDB" id="A0A1Z5J5U8"/>
<comment type="caution">
    <text evidence="1">The sequence shown here is derived from an EMBL/GenBank/DDBJ whole genome shotgun (WGS) entry which is preliminary data.</text>
</comment>
<evidence type="ECO:0000313" key="1">
    <source>
        <dbReference type="EMBL" id="GAX09208.1"/>
    </source>
</evidence>
<organism evidence="1 2">
    <name type="scientific">Fistulifera solaris</name>
    <name type="common">Oleaginous diatom</name>
    <dbReference type="NCBI Taxonomy" id="1519565"/>
    <lineage>
        <taxon>Eukaryota</taxon>
        <taxon>Sar</taxon>
        <taxon>Stramenopiles</taxon>
        <taxon>Ochrophyta</taxon>
        <taxon>Bacillariophyta</taxon>
        <taxon>Bacillariophyceae</taxon>
        <taxon>Bacillariophycidae</taxon>
        <taxon>Naviculales</taxon>
        <taxon>Naviculaceae</taxon>
        <taxon>Fistulifera</taxon>
    </lineage>
</organism>
<dbReference type="OrthoDB" id="36569at2759"/>
<sequence>MCCCGGDAVNEDKLVLCCALCCVNLSVYPSCGCLGCSGKAGICCLNAEICCKPGAPSLFPFCCVGLKPQCNGCSILNGQCHVCCGVLSCAIPCNDEVPVAVAVAGLTLYPKCGFCMSQKAVMDRE</sequence>
<proteinExistence type="predicted"/>
<gene>
    <name evidence="1" type="ORF">FisN_UnNu001</name>
</gene>
<protein>
    <submittedName>
        <fullName evidence="1">Uncharacterized protein</fullName>
    </submittedName>
</protein>